<evidence type="ECO:0000313" key="3">
    <source>
        <dbReference type="RefSeq" id="XP_022098442.1"/>
    </source>
</evidence>
<organism evidence="2 3">
    <name type="scientific">Acanthaster planci</name>
    <name type="common">Crown-of-thorns starfish</name>
    <dbReference type="NCBI Taxonomy" id="133434"/>
    <lineage>
        <taxon>Eukaryota</taxon>
        <taxon>Metazoa</taxon>
        <taxon>Echinodermata</taxon>
        <taxon>Eleutherozoa</taxon>
        <taxon>Asterozoa</taxon>
        <taxon>Asteroidea</taxon>
        <taxon>Valvatacea</taxon>
        <taxon>Valvatida</taxon>
        <taxon>Acanthasteridae</taxon>
        <taxon>Acanthaster</taxon>
    </lineage>
</organism>
<accession>A0A8B7Z0F7</accession>
<dbReference type="GeneID" id="110983448"/>
<dbReference type="OMA" id="AWYHDNQ"/>
<proteinExistence type="predicted"/>
<dbReference type="AlphaFoldDB" id="A0A8B7Z0F7"/>
<dbReference type="Proteomes" id="UP000694845">
    <property type="component" value="Unplaced"/>
</dbReference>
<name>A0A8B7Z0F7_ACAPL</name>
<feature type="compositionally biased region" description="Basic and acidic residues" evidence="1">
    <location>
        <begin position="166"/>
        <end position="177"/>
    </location>
</feature>
<dbReference type="KEGG" id="aplc:110983448"/>
<dbReference type="OrthoDB" id="10378430at2759"/>
<gene>
    <name evidence="3" type="primary">LOC110983448</name>
</gene>
<dbReference type="RefSeq" id="XP_022098442.1">
    <property type="nucleotide sequence ID" value="XM_022242750.1"/>
</dbReference>
<feature type="region of interest" description="Disordered" evidence="1">
    <location>
        <begin position="93"/>
        <end position="186"/>
    </location>
</feature>
<keyword evidence="2" id="KW-1185">Reference proteome</keyword>
<feature type="region of interest" description="Disordered" evidence="1">
    <location>
        <begin position="206"/>
        <end position="244"/>
    </location>
</feature>
<protein>
    <submittedName>
        <fullName evidence="3">Uncharacterized protein LOC110983448</fullName>
    </submittedName>
</protein>
<evidence type="ECO:0000313" key="2">
    <source>
        <dbReference type="Proteomes" id="UP000694845"/>
    </source>
</evidence>
<feature type="compositionally biased region" description="Basic and acidic residues" evidence="1">
    <location>
        <begin position="124"/>
        <end position="156"/>
    </location>
</feature>
<feature type="compositionally biased region" description="Polar residues" evidence="1">
    <location>
        <begin position="207"/>
        <end position="219"/>
    </location>
</feature>
<sequence length="244" mass="28237">MNSSDPYVRDRGIITTRDREVSLQLHRKNSMQREQLGKQLKRLDKEQQECIRRTHMEKCAISRDQKCLVSDLNKFTFSQDDPPLADDAFVDQQARTDEPTRSPPAVRRKEAATATHKASTRRVSLPDELHDPGASEASTKDKERFIDQKKNREITKLKKASLRMESGNKKDSDERKGKPNIPINAWYHDNHAKARERSSSVFDRLSEGSNLNSMSSEQFLQRVRKQRSHTLPPISTRTRTAERR</sequence>
<evidence type="ECO:0000256" key="1">
    <source>
        <dbReference type="SAM" id="MobiDB-lite"/>
    </source>
</evidence>
<reference evidence="3" key="1">
    <citation type="submission" date="2025-08" db="UniProtKB">
        <authorList>
            <consortium name="RefSeq"/>
        </authorList>
    </citation>
    <scope>IDENTIFICATION</scope>
</reference>